<reference evidence="2" key="1">
    <citation type="submission" date="2015-12" db="EMBL/GenBank/DDBJ databases">
        <title>Gene expression during late stages of embryo sac development: a critical building block for successful pollen-pistil interactions.</title>
        <authorList>
            <person name="Liu Y."/>
            <person name="Joly V."/>
            <person name="Sabar M."/>
            <person name="Matton D.P."/>
        </authorList>
    </citation>
    <scope>NUCLEOTIDE SEQUENCE</scope>
</reference>
<evidence type="ECO:0000313" key="2">
    <source>
        <dbReference type="EMBL" id="JAP15107.1"/>
    </source>
</evidence>
<keyword evidence="1" id="KW-0812">Transmembrane</keyword>
<feature type="transmembrane region" description="Helical" evidence="1">
    <location>
        <begin position="40"/>
        <end position="62"/>
    </location>
</feature>
<protein>
    <submittedName>
        <fullName evidence="2">Putative ovule protein</fullName>
    </submittedName>
</protein>
<keyword evidence="1" id="KW-1133">Transmembrane helix</keyword>
<accession>A0A0V0H4M6</accession>
<proteinExistence type="predicted"/>
<sequence length="64" mass="7530">MVSNDISDYLVLCLFYLVEEVQLFGFLLHYSCFSDYRHSSLTSLFVELVNGQYLAFLCILMYKN</sequence>
<dbReference type="EMBL" id="GEDG01025636">
    <property type="protein sequence ID" value="JAP15107.1"/>
    <property type="molecule type" value="Transcribed_RNA"/>
</dbReference>
<feature type="transmembrane region" description="Helical" evidence="1">
    <location>
        <begin position="6"/>
        <end position="28"/>
    </location>
</feature>
<keyword evidence="1" id="KW-0472">Membrane</keyword>
<organism evidence="2">
    <name type="scientific">Solanum chacoense</name>
    <name type="common">Chaco potato</name>
    <dbReference type="NCBI Taxonomy" id="4108"/>
    <lineage>
        <taxon>Eukaryota</taxon>
        <taxon>Viridiplantae</taxon>
        <taxon>Streptophyta</taxon>
        <taxon>Embryophyta</taxon>
        <taxon>Tracheophyta</taxon>
        <taxon>Spermatophyta</taxon>
        <taxon>Magnoliopsida</taxon>
        <taxon>eudicotyledons</taxon>
        <taxon>Gunneridae</taxon>
        <taxon>Pentapetalae</taxon>
        <taxon>asterids</taxon>
        <taxon>lamiids</taxon>
        <taxon>Solanales</taxon>
        <taxon>Solanaceae</taxon>
        <taxon>Solanoideae</taxon>
        <taxon>Solaneae</taxon>
        <taxon>Solanum</taxon>
    </lineage>
</organism>
<dbReference type="AlphaFoldDB" id="A0A0V0H4M6"/>
<evidence type="ECO:0000256" key="1">
    <source>
        <dbReference type="SAM" id="Phobius"/>
    </source>
</evidence>
<name>A0A0V0H4M6_SOLCH</name>